<dbReference type="InterPro" id="IPR008948">
    <property type="entry name" value="L-Aspartase-like"/>
</dbReference>
<dbReference type="InterPro" id="IPR051546">
    <property type="entry name" value="Aspartate_Ammonia-Lyase"/>
</dbReference>
<accession>A0A172T342</accession>
<dbReference type="InterPro" id="IPR024083">
    <property type="entry name" value="Fumarase/histidase_N"/>
</dbReference>
<dbReference type="FunFam" id="1.20.200.10:FF:000001">
    <property type="entry name" value="Fumarate hydratase, mitochondrial"/>
    <property type="match status" value="1"/>
</dbReference>
<evidence type="ECO:0000259" key="2">
    <source>
        <dbReference type="Pfam" id="PF00206"/>
    </source>
</evidence>
<name>A0A172T342_FERPE</name>
<protein>
    <submittedName>
        <fullName evidence="3">Aspartate ammonia-lyase</fullName>
        <ecNumber evidence="3">4.3.1.1</ecNumber>
    </submittedName>
</protein>
<dbReference type="GO" id="GO:0005829">
    <property type="term" value="C:cytosol"/>
    <property type="evidence" value="ECO:0007669"/>
    <property type="project" value="TreeGrafter"/>
</dbReference>
<dbReference type="Gene3D" id="1.10.275.10">
    <property type="entry name" value="Fumarase/aspartase (N-terminal domain)"/>
    <property type="match status" value="1"/>
</dbReference>
<dbReference type="SUPFAM" id="SSF48557">
    <property type="entry name" value="L-aspartase-like"/>
    <property type="match status" value="1"/>
</dbReference>
<evidence type="ECO:0000313" key="3">
    <source>
        <dbReference type="EMBL" id="ANE41429.1"/>
    </source>
</evidence>
<dbReference type="EMBL" id="CP011393">
    <property type="protein sequence ID" value="ANE41429.1"/>
    <property type="molecule type" value="Genomic_DNA"/>
</dbReference>
<sequence length="465" mass="51687">MENSNTLEFRTESDYLGTEQIPVDAYYGIATARALKLFPKTGEQFDEKFIWAYFMIKKSAALLNAEIGRLDKNIAAAITTACDEWERLKEWVVVDPLSGGAGTSVNLNINEVIANQATEILGGKKGEYLVDPYNHVNMHQSTNDTFVTAGKMAVILRLRELVDSVIKLQEVIQEKEKEFYSIRTAGRTQLMDALPIMMGQQFGAWADALARDRWRLNKVEERIRSVNLGGTAIGTGVGAPKEYTLRIVEVLRQVANVKIAKAENLIDATQNLDTFAEVHGLLKSLAVNLYKISNDIRLLGSGPKTAIGELILPAVQVGSTIMPGKVNPVVPEYVLQNMLVVFGHDEIVSHACAQGNLQLNQFAPIVVHFTLKSMRLLTSSCHALAKYVKLLDVDKERCQQNLERSSSNLTPLINYFGHEVVSEAIRQANYDVEKALQLLAEKENTTVSELLKKLNIQKMTGLGYY</sequence>
<dbReference type="OrthoDB" id="9802809at2"/>
<dbReference type="PROSITE" id="PS00163">
    <property type="entry name" value="FUMARATE_LYASES"/>
    <property type="match status" value="1"/>
</dbReference>
<dbReference type="EC" id="4.3.1.1" evidence="3"/>
<dbReference type="PATRIC" id="fig|93466.3.peg.1101"/>
<dbReference type="AlphaFoldDB" id="A0A172T342"/>
<dbReference type="PANTHER" id="PTHR42696:SF2">
    <property type="entry name" value="ASPARTATE AMMONIA-LYASE"/>
    <property type="match status" value="1"/>
</dbReference>
<dbReference type="InterPro" id="IPR020557">
    <property type="entry name" value="Fumarate_lyase_CS"/>
</dbReference>
<proteinExistence type="predicted"/>
<dbReference type="GO" id="GO:0008797">
    <property type="term" value="F:aspartate ammonia-lyase activity"/>
    <property type="evidence" value="ECO:0007669"/>
    <property type="project" value="UniProtKB-EC"/>
</dbReference>
<dbReference type="KEGG" id="fng:JM64_05170"/>
<feature type="domain" description="Fumarate lyase N-terminal" evidence="2">
    <location>
        <begin position="20"/>
        <end position="343"/>
    </location>
</feature>
<dbReference type="InterPro" id="IPR000362">
    <property type="entry name" value="Fumarate_lyase_fam"/>
</dbReference>
<evidence type="ECO:0000313" key="4">
    <source>
        <dbReference type="Proteomes" id="UP000077096"/>
    </source>
</evidence>
<gene>
    <name evidence="3" type="ORF">JM64_05170</name>
</gene>
<dbReference type="Pfam" id="PF00206">
    <property type="entry name" value="Lyase_1"/>
    <property type="match status" value="1"/>
</dbReference>
<evidence type="ECO:0000256" key="1">
    <source>
        <dbReference type="ARBA" id="ARBA00023239"/>
    </source>
</evidence>
<organism evidence="3 4">
    <name type="scientific">Fervidobacterium pennivorans</name>
    <dbReference type="NCBI Taxonomy" id="93466"/>
    <lineage>
        <taxon>Bacteria</taxon>
        <taxon>Thermotogati</taxon>
        <taxon>Thermotogota</taxon>
        <taxon>Thermotogae</taxon>
        <taxon>Thermotogales</taxon>
        <taxon>Fervidobacteriaceae</taxon>
        <taxon>Fervidobacterium</taxon>
    </lineage>
</organism>
<dbReference type="PANTHER" id="PTHR42696">
    <property type="entry name" value="ASPARTATE AMMONIA-LYASE"/>
    <property type="match status" value="1"/>
</dbReference>
<keyword evidence="1 3" id="KW-0456">Lyase</keyword>
<dbReference type="Proteomes" id="UP000077096">
    <property type="component" value="Chromosome"/>
</dbReference>
<dbReference type="Gene3D" id="1.20.200.10">
    <property type="entry name" value="Fumarase/aspartase (Central domain)"/>
    <property type="match status" value="1"/>
</dbReference>
<dbReference type="PRINTS" id="PR00149">
    <property type="entry name" value="FUMRATELYASE"/>
</dbReference>
<dbReference type="InterPro" id="IPR022761">
    <property type="entry name" value="Fumarate_lyase_N"/>
</dbReference>
<reference evidence="3 4" key="1">
    <citation type="submission" date="2014-08" db="EMBL/GenBank/DDBJ databases">
        <title>Fervidobacterium pennivorans DYC genome.</title>
        <authorList>
            <person name="Wushke S."/>
        </authorList>
    </citation>
    <scope>NUCLEOTIDE SEQUENCE [LARGE SCALE GENOMIC DNA]</scope>
    <source>
        <strain evidence="3 4">DYC</strain>
    </source>
</reference>
<dbReference type="NCBIfam" id="NF008909">
    <property type="entry name" value="PRK12273.1"/>
    <property type="match status" value="1"/>
</dbReference>
<dbReference type="GO" id="GO:0006531">
    <property type="term" value="P:aspartate metabolic process"/>
    <property type="evidence" value="ECO:0007669"/>
    <property type="project" value="TreeGrafter"/>
</dbReference>